<feature type="compositionally biased region" description="Gly residues" evidence="1">
    <location>
        <begin position="145"/>
        <end position="154"/>
    </location>
</feature>
<dbReference type="EMBL" id="LUEZ02000096">
    <property type="protein sequence ID" value="RDB14753.1"/>
    <property type="molecule type" value="Genomic_DNA"/>
</dbReference>
<proteinExistence type="predicted"/>
<comment type="caution">
    <text evidence="2">The sequence shown here is derived from an EMBL/GenBank/DDBJ whole genome shotgun (WGS) entry which is preliminary data.</text>
</comment>
<dbReference type="Proteomes" id="UP000076154">
    <property type="component" value="Unassembled WGS sequence"/>
</dbReference>
<sequence>MASSSASTNPGGSDGTPVSSPDIESSSKAPVAANRTPTHTGRTFYPAAALEHLNAIAPVAKTLLEKKTNGRPFRLFGDFDPVDFLDWAKLTQTIRLVLPKAPSKSLLKRLKVLCEPFPLVVSVVSYEDSESETTTRRDRAASASRGGGGGGGDNSGVVTTDGGIIRLKSIVSLKFPGFPTQNLQIKQATKVSWDKFRTIGPSIDDLLVVTEPGCYKVESVRVLFDPRSEDVFLDNPFPPAHIPATTTYQRGWKKSLAGNFGMNQAAPSAGVSGGKETSGMTTTDSTQTIHLRQQENTVPSPAWTFPIRGSEALEIFHLSNQRKPGGERVAPPAPEVEFMYHEAVPTNIIAQTCGVWVMSLEKFPAKPCPGYFRFIHIVDLDMPRSVAEDMVFTTSSALDLPDNPTHCTDGTCYDLDGPLLQFLINVHFY</sequence>
<feature type="region of interest" description="Disordered" evidence="1">
    <location>
        <begin position="1"/>
        <end position="40"/>
    </location>
</feature>
<gene>
    <name evidence="2" type="ORF">Hypma_016245</name>
</gene>
<feature type="region of interest" description="Disordered" evidence="1">
    <location>
        <begin position="131"/>
        <end position="157"/>
    </location>
</feature>
<reference evidence="2" key="1">
    <citation type="submission" date="2018-04" db="EMBL/GenBank/DDBJ databases">
        <title>Whole genome sequencing of Hypsizygus marmoreus.</title>
        <authorList>
            <person name="Choi I.-G."/>
            <person name="Min B."/>
            <person name="Kim J.-G."/>
            <person name="Kim S."/>
            <person name="Oh Y.-L."/>
            <person name="Kong W.-S."/>
            <person name="Park H."/>
            <person name="Jeong J."/>
            <person name="Song E.-S."/>
        </authorList>
    </citation>
    <scope>NUCLEOTIDE SEQUENCE [LARGE SCALE GENOMIC DNA]</scope>
    <source>
        <strain evidence="2">51987-8</strain>
    </source>
</reference>
<keyword evidence="3" id="KW-1185">Reference proteome</keyword>
<dbReference type="InParanoid" id="A0A369J4Y2"/>
<organism evidence="2 3">
    <name type="scientific">Hypsizygus marmoreus</name>
    <name type="common">White beech mushroom</name>
    <name type="synonym">Agaricus marmoreus</name>
    <dbReference type="NCBI Taxonomy" id="39966"/>
    <lineage>
        <taxon>Eukaryota</taxon>
        <taxon>Fungi</taxon>
        <taxon>Dikarya</taxon>
        <taxon>Basidiomycota</taxon>
        <taxon>Agaricomycotina</taxon>
        <taxon>Agaricomycetes</taxon>
        <taxon>Agaricomycetidae</taxon>
        <taxon>Agaricales</taxon>
        <taxon>Tricholomatineae</taxon>
        <taxon>Lyophyllaceae</taxon>
        <taxon>Hypsizygus</taxon>
    </lineage>
</organism>
<protein>
    <submittedName>
        <fullName evidence="2">Uncharacterized protein</fullName>
    </submittedName>
</protein>
<evidence type="ECO:0000256" key="1">
    <source>
        <dbReference type="SAM" id="MobiDB-lite"/>
    </source>
</evidence>
<name>A0A369J4Y2_HYPMA</name>
<accession>A0A369J4Y2</accession>
<feature type="compositionally biased region" description="Polar residues" evidence="1">
    <location>
        <begin position="1"/>
        <end position="28"/>
    </location>
</feature>
<dbReference type="AlphaFoldDB" id="A0A369J4Y2"/>
<evidence type="ECO:0000313" key="3">
    <source>
        <dbReference type="Proteomes" id="UP000076154"/>
    </source>
</evidence>
<evidence type="ECO:0000313" key="2">
    <source>
        <dbReference type="EMBL" id="RDB14753.1"/>
    </source>
</evidence>